<protein>
    <submittedName>
        <fullName evidence="2">Uncharacterized protein</fullName>
    </submittedName>
</protein>
<evidence type="ECO:0000256" key="1">
    <source>
        <dbReference type="SAM" id="MobiDB-lite"/>
    </source>
</evidence>
<evidence type="ECO:0000313" key="3">
    <source>
        <dbReference type="Proteomes" id="UP000239724"/>
    </source>
</evidence>
<feature type="region of interest" description="Disordered" evidence="1">
    <location>
        <begin position="140"/>
        <end position="174"/>
    </location>
</feature>
<name>A0A2S6N5R9_RHOGL</name>
<dbReference type="EMBL" id="NHRY01000219">
    <property type="protein sequence ID" value="PPQ29949.1"/>
    <property type="molecule type" value="Genomic_DNA"/>
</dbReference>
<dbReference type="OrthoDB" id="7290477at2"/>
<reference evidence="2 3" key="1">
    <citation type="journal article" date="2018" name="Arch. Microbiol.">
        <title>New insights into the metabolic potential of the phototrophic purple bacterium Rhodopila globiformis DSM 161(T) from its draft genome sequence and evidence for a vanadium-dependent nitrogenase.</title>
        <authorList>
            <person name="Imhoff J.F."/>
            <person name="Rahn T."/>
            <person name="Kunzel S."/>
            <person name="Neulinger S.C."/>
        </authorList>
    </citation>
    <scope>NUCLEOTIDE SEQUENCE [LARGE SCALE GENOMIC DNA]</scope>
    <source>
        <strain evidence="2 3">DSM 161</strain>
    </source>
</reference>
<proteinExistence type="predicted"/>
<gene>
    <name evidence="2" type="ORF">CCS01_20340</name>
</gene>
<comment type="caution">
    <text evidence="2">The sequence shown here is derived from an EMBL/GenBank/DDBJ whole genome shotgun (WGS) entry which is preliminary data.</text>
</comment>
<evidence type="ECO:0000313" key="2">
    <source>
        <dbReference type="EMBL" id="PPQ29949.1"/>
    </source>
</evidence>
<dbReference type="RefSeq" id="WP_104520649.1">
    <property type="nucleotide sequence ID" value="NZ_NHRY01000219.1"/>
</dbReference>
<dbReference type="Proteomes" id="UP000239724">
    <property type="component" value="Unassembled WGS sequence"/>
</dbReference>
<accession>A0A2S6N5R9</accession>
<organism evidence="2 3">
    <name type="scientific">Rhodopila globiformis</name>
    <name type="common">Rhodopseudomonas globiformis</name>
    <dbReference type="NCBI Taxonomy" id="1071"/>
    <lineage>
        <taxon>Bacteria</taxon>
        <taxon>Pseudomonadati</taxon>
        <taxon>Pseudomonadota</taxon>
        <taxon>Alphaproteobacteria</taxon>
        <taxon>Acetobacterales</taxon>
        <taxon>Acetobacteraceae</taxon>
        <taxon>Rhodopila</taxon>
    </lineage>
</organism>
<dbReference type="AlphaFoldDB" id="A0A2S6N5R9"/>
<keyword evidence="3" id="KW-1185">Reference proteome</keyword>
<feature type="compositionally biased region" description="Low complexity" evidence="1">
    <location>
        <begin position="140"/>
        <end position="163"/>
    </location>
</feature>
<sequence>MSQPVTPPRSNRLVELVLILLTPMFLCVCDNDIILARQAAADTLNAFGARSFLGVVIAAKIIAYELAALDSLSRSMADDMSPFLVLRFRSNATTLDRAADRNRQLLEQHRIPAAAAHLTPENAAAAVAAAQQRVQQAVASLRATAGSTPQATPQATPQSTAQPATPPASPVDMSDAERRTVWADAMATVAAEFRADLDKLPEAERVKEMMRIDVLTDAASALVSGIAPPIGKAA</sequence>